<feature type="transmembrane region" description="Helical" evidence="2">
    <location>
        <begin position="246"/>
        <end position="268"/>
    </location>
</feature>
<dbReference type="GO" id="GO:0022857">
    <property type="term" value="F:transmembrane transporter activity"/>
    <property type="evidence" value="ECO:0007669"/>
    <property type="project" value="InterPro"/>
</dbReference>
<name>A0A1G6B5E1_EUBOX</name>
<feature type="transmembrane region" description="Helical" evidence="2">
    <location>
        <begin position="340"/>
        <end position="360"/>
    </location>
</feature>
<feature type="transmembrane region" description="Helical" evidence="2">
    <location>
        <begin position="118"/>
        <end position="146"/>
    </location>
</feature>
<reference evidence="3 4" key="1">
    <citation type="submission" date="2016-10" db="EMBL/GenBank/DDBJ databases">
        <authorList>
            <person name="de Groot N.N."/>
        </authorList>
    </citation>
    <scope>NUCLEOTIDE SEQUENCE [LARGE SCALE GENOMIC DNA]</scope>
    <source>
        <strain evidence="3 4">DSM 3217</strain>
    </source>
</reference>
<evidence type="ECO:0000256" key="2">
    <source>
        <dbReference type="SAM" id="Phobius"/>
    </source>
</evidence>
<dbReference type="OrthoDB" id="182417at2"/>
<dbReference type="RefSeq" id="WP_090173211.1">
    <property type="nucleotide sequence ID" value="NZ_FMXR01000008.1"/>
</dbReference>
<evidence type="ECO:0000313" key="4">
    <source>
        <dbReference type="Proteomes" id="UP000199228"/>
    </source>
</evidence>
<keyword evidence="2" id="KW-1133">Transmembrane helix</keyword>
<feature type="transmembrane region" description="Helical" evidence="2">
    <location>
        <begin position="380"/>
        <end position="400"/>
    </location>
</feature>
<dbReference type="AlphaFoldDB" id="A0A1G6B5E1"/>
<accession>A0A1G6B5E1</accession>
<feature type="transmembrane region" description="Helical" evidence="2">
    <location>
        <begin position="153"/>
        <end position="174"/>
    </location>
</feature>
<organism evidence="3 4">
    <name type="scientific">Eubacterium oxidoreducens</name>
    <dbReference type="NCBI Taxonomy" id="1732"/>
    <lineage>
        <taxon>Bacteria</taxon>
        <taxon>Bacillati</taxon>
        <taxon>Bacillota</taxon>
        <taxon>Clostridia</taxon>
        <taxon>Eubacteriales</taxon>
        <taxon>Eubacteriaceae</taxon>
        <taxon>Eubacterium</taxon>
    </lineage>
</organism>
<dbReference type="GO" id="GO:0005886">
    <property type="term" value="C:plasma membrane"/>
    <property type="evidence" value="ECO:0007669"/>
    <property type="project" value="UniProtKB-SubCell"/>
</dbReference>
<dbReference type="InterPro" id="IPR036259">
    <property type="entry name" value="MFS_trans_sf"/>
</dbReference>
<keyword evidence="4" id="KW-1185">Reference proteome</keyword>
<dbReference type="InterPro" id="IPR011701">
    <property type="entry name" value="MFS"/>
</dbReference>
<feature type="transmembrane region" description="Helical" evidence="2">
    <location>
        <begin position="85"/>
        <end position="106"/>
    </location>
</feature>
<protein>
    <submittedName>
        <fullName evidence="3">Major Facilitator Superfamily protein</fullName>
    </submittedName>
</protein>
<dbReference type="Proteomes" id="UP000199228">
    <property type="component" value="Unassembled WGS sequence"/>
</dbReference>
<feature type="transmembrane region" description="Helical" evidence="2">
    <location>
        <begin position="406"/>
        <end position="427"/>
    </location>
</feature>
<keyword evidence="2" id="KW-0472">Membrane</keyword>
<feature type="transmembrane region" description="Helical" evidence="2">
    <location>
        <begin position="316"/>
        <end position="334"/>
    </location>
</feature>
<keyword evidence="2" id="KW-0812">Transmembrane</keyword>
<feature type="transmembrane region" description="Helical" evidence="2">
    <location>
        <begin position="56"/>
        <end position="78"/>
    </location>
</feature>
<evidence type="ECO:0000313" key="3">
    <source>
        <dbReference type="EMBL" id="SDB15779.1"/>
    </source>
</evidence>
<dbReference type="Gene3D" id="1.20.1250.20">
    <property type="entry name" value="MFS general substrate transporter like domains"/>
    <property type="match status" value="1"/>
</dbReference>
<sequence>MASNANRGKFLANAILLCILGVIFMFLYSGLQNDQINIIWSFITEANGGWSQNATILPMTVGNFVCIPLTFLYGTLFVKFGVKKPLMVVLIITAIGVFGIVGANGLDCNGGAASGNYALFFVSLFVVRCGCMILQMAGFMLVANWFIKFRGQIMGIVTIGSPLFSVVGTGLMSSVIQDKFDGDYRYFYVGIAVVIIVIIVVVALFVRDTPEDVGCYPDGFDHAPVSEKIDEVKLTVRQVLSQKKGWQLIIAFGAFQFIINACMGSMAARYIALGGGDPTVAWVGVATKWLAVGAVLGIPMSYVFGFLDDKFGSIKASIVLGLCEFIPVLCLMLQPQGGSVPLMIGWGIGVACMTGGVPTLHPCITSYAYGRREYQSANRIIMAIQLIPSAFAAQMMVILINQGKATMGYGILIVVIIIGLVATISMLKLKDANAADRMYASAQENLADNVN</sequence>
<feature type="transmembrane region" description="Helical" evidence="2">
    <location>
        <begin position="12"/>
        <end position="31"/>
    </location>
</feature>
<feature type="transmembrane region" description="Helical" evidence="2">
    <location>
        <begin position="186"/>
        <end position="206"/>
    </location>
</feature>
<dbReference type="EMBL" id="FMXR01000008">
    <property type="protein sequence ID" value="SDB15779.1"/>
    <property type="molecule type" value="Genomic_DNA"/>
</dbReference>
<feature type="transmembrane region" description="Helical" evidence="2">
    <location>
        <begin position="280"/>
        <end position="304"/>
    </location>
</feature>
<proteinExistence type="predicted"/>
<dbReference type="Pfam" id="PF07690">
    <property type="entry name" value="MFS_1"/>
    <property type="match status" value="1"/>
</dbReference>
<comment type="subcellular location">
    <subcellularLocation>
        <location evidence="1">Cell membrane</location>
        <topology evidence="1">Multi-pass membrane protein</topology>
    </subcellularLocation>
</comment>
<evidence type="ECO:0000256" key="1">
    <source>
        <dbReference type="ARBA" id="ARBA00004651"/>
    </source>
</evidence>
<dbReference type="SUPFAM" id="SSF103473">
    <property type="entry name" value="MFS general substrate transporter"/>
    <property type="match status" value="1"/>
</dbReference>
<gene>
    <name evidence="3" type="ORF">SAMN02910417_01187</name>
</gene>